<keyword evidence="2" id="KW-0812">Transmembrane</keyword>
<keyword evidence="2" id="KW-1133">Transmembrane helix</keyword>
<accession>Q8TW90</accession>
<keyword evidence="2" id="KW-0472">Membrane</keyword>
<evidence type="ECO:0000313" key="4">
    <source>
        <dbReference type="Proteomes" id="UP000001826"/>
    </source>
</evidence>
<feature type="compositionally biased region" description="Basic and acidic residues" evidence="1">
    <location>
        <begin position="281"/>
        <end position="292"/>
    </location>
</feature>
<feature type="region of interest" description="Disordered" evidence="1">
    <location>
        <begin position="281"/>
        <end position="300"/>
    </location>
</feature>
<dbReference type="Proteomes" id="UP000001826">
    <property type="component" value="Chromosome"/>
</dbReference>
<feature type="transmembrane region" description="Helical" evidence="2">
    <location>
        <begin position="221"/>
        <end position="242"/>
    </location>
</feature>
<evidence type="ECO:0000313" key="3">
    <source>
        <dbReference type="EMBL" id="AAM02359.1"/>
    </source>
</evidence>
<organism evidence="3 4">
    <name type="scientific">Methanopyrus kandleri (strain AV19 / DSM 6324 / JCM 9639 / NBRC 100938)</name>
    <dbReference type="NCBI Taxonomy" id="190192"/>
    <lineage>
        <taxon>Archaea</taxon>
        <taxon>Methanobacteriati</taxon>
        <taxon>Methanobacteriota</taxon>
        <taxon>Methanomada group</taxon>
        <taxon>Methanopyri</taxon>
        <taxon>Methanopyrales</taxon>
        <taxon>Methanopyraceae</taxon>
        <taxon>Methanopyrus</taxon>
    </lineage>
</organism>
<gene>
    <name evidence="3" type="ordered locus">MK1146</name>
</gene>
<protein>
    <submittedName>
        <fullName evidence="3">Uncharacterized membrane protein specific for M.kandleri, MK-9 family</fullName>
    </submittedName>
</protein>
<name>Q8TW90_METKA</name>
<evidence type="ECO:0000256" key="1">
    <source>
        <dbReference type="SAM" id="MobiDB-lite"/>
    </source>
</evidence>
<keyword evidence="4" id="KW-1185">Reference proteome</keyword>
<reference evidence="3 4" key="1">
    <citation type="journal article" date="2002" name="Proc. Natl. Acad. Sci. U.S.A.">
        <title>The complete genome of hyperthermophile Methanopyrus kandleri AV19 and monophyly of archaeal methanogens.</title>
        <authorList>
            <person name="Slesarev A.I."/>
            <person name="Mezhevaya K.V."/>
            <person name="Makarova K.S."/>
            <person name="Polushin N.N."/>
            <person name="Shcherbinina O.V."/>
            <person name="Shakhova V.V."/>
            <person name="Belova G.I."/>
            <person name="Aravind L."/>
            <person name="Natale D.A."/>
            <person name="Rogozin I.B."/>
            <person name="Tatusov R.L."/>
            <person name="Wolf Y.I."/>
            <person name="Stetter K.O."/>
            <person name="Malykh A.G."/>
            <person name="Koonin E.V."/>
            <person name="Kozyavkin S.A."/>
        </authorList>
    </citation>
    <scope>NUCLEOTIDE SEQUENCE [LARGE SCALE GENOMIC DNA]</scope>
    <source>
        <strain evidence="4">AV19 / DSM 6324 / JCM 9639 / NBRC 100938</strain>
    </source>
</reference>
<dbReference type="InParanoid" id="Q8TW90"/>
<proteinExistence type="predicted"/>
<dbReference type="PaxDb" id="190192-MK1146"/>
<dbReference type="AlphaFoldDB" id="Q8TW90"/>
<dbReference type="EnsemblBacteria" id="AAM02359">
    <property type="protein sequence ID" value="AAM02359"/>
    <property type="gene ID" value="MK1146"/>
</dbReference>
<sequence length="300" mass="33875">MMLCLTVSSALPAALTLGFIGFPRMRGDRRRLSIALLSLGYCEAELITDGEVEVSRFRELSSYPVRYGEAPGGQPSNLRIRVGYFRPGPCKVEVRDCGFLFLRTRGVCVLHDAQGLLKDREKAFHLLRWWEKFSMVYAALCLEKEESPEPEEVDGLLGSVVNNRAGWNELVYLNRRFSLTDVLRHYEVAVSMLGTGVCCLVTPAWVKLIGVKPSLKLLHTWWYLAPAILLIPPVSALGVFVINLDTALRSWRLVREGRVYESVLGRDPYDGKWYGKWLSRDGDPIASRHRESESDEPQSG</sequence>
<evidence type="ECO:0000256" key="2">
    <source>
        <dbReference type="SAM" id="Phobius"/>
    </source>
</evidence>
<dbReference type="EMBL" id="AE009439">
    <property type="protein sequence ID" value="AAM02359.1"/>
    <property type="molecule type" value="Genomic_DNA"/>
</dbReference>
<dbReference type="KEGG" id="mka:MK1146"/>
<dbReference type="HOGENOM" id="CLU_926260_0_0_2"/>